<dbReference type="AlphaFoldDB" id="A0A016VX85"/>
<dbReference type="InterPro" id="IPR036236">
    <property type="entry name" value="Znf_C2H2_sf"/>
</dbReference>
<accession>A0A016VX85</accession>
<keyword evidence="8" id="KW-1185">Reference proteome</keyword>
<keyword evidence="1" id="KW-0479">Metal-binding</keyword>
<reference evidence="8" key="1">
    <citation type="journal article" date="2015" name="Nat. Genet.">
        <title>The genome and transcriptome of the zoonotic hookworm Ancylostoma ceylanicum identify infection-specific gene families.</title>
        <authorList>
            <person name="Schwarz E.M."/>
            <person name="Hu Y."/>
            <person name="Antoshechkin I."/>
            <person name="Miller M.M."/>
            <person name="Sternberg P.W."/>
            <person name="Aroian R.V."/>
        </authorList>
    </citation>
    <scope>NUCLEOTIDE SEQUENCE</scope>
    <source>
        <strain evidence="8">HY135</strain>
    </source>
</reference>
<dbReference type="InterPro" id="IPR013087">
    <property type="entry name" value="Znf_C2H2_type"/>
</dbReference>
<dbReference type="SMART" id="SM00355">
    <property type="entry name" value="ZnF_C2H2"/>
    <property type="match status" value="1"/>
</dbReference>
<keyword evidence="2" id="KW-0677">Repeat</keyword>
<feature type="domain" description="C2H2-type" evidence="6">
    <location>
        <begin position="21"/>
        <end position="50"/>
    </location>
</feature>
<dbReference type="GO" id="GO:0008270">
    <property type="term" value="F:zinc ion binding"/>
    <property type="evidence" value="ECO:0007669"/>
    <property type="project" value="UniProtKB-KW"/>
</dbReference>
<keyword evidence="4" id="KW-0862">Zinc</keyword>
<dbReference type="Gene3D" id="3.30.160.60">
    <property type="entry name" value="Classic Zinc Finger"/>
    <property type="match status" value="1"/>
</dbReference>
<evidence type="ECO:0000313" key="8">
    <source>
        <dbReference type="Proteomes" id="UP000024635"/>
    </source>
</evidence>
<dbReference type="SUPFAM" id="SSF57667">
    <property type="entry name" value="beta-beta-alpha zinc fingers"/>
    <property type="match status" value="1"/>
</dbReference>
<comment type="caution">
    <text evidence="7">The sequence shown here is derived from an EMBL/GenBank/DDBJ whole genome shotgun (WGS) entry which is preliminary data.</text>
</comment>
<evidence type="ECO:0000256" key="2">
    <source>
        <dbReference type="ARBA" id="ARBA00022737"/>
    </source>
</evidence>
<sequence>MGDGRNDSVAVKHAIAQILTVECKHDGCNKAFSLEANLKSHMKTHTGTPNRAKPGIESTFTFYLSKLWNSTG</sequence>
<keyword evidence="3 5" id="KW-0863">Zinc-finger</keyword>
<dbReference type="PROSITE" id="PS50157">
    <property type="entry name" value="ZINC_FINGER_C2H2_2"/>
    <property type="match status" value="1"/>
</dbReference>
<gene>
    <name evidence="7" type="primary">Acey_s0004.g2244</name>
    <name evidence="7" type="ORF">Y032_0004g2244</name>
</gene>
<name>A0A016VX85_9BILA</name>
<proteinExistence type="predicted"/>
<dbReference type="FunFam" id="3.30.160.60:FF:000125">
    <property type="entry name" value="Putative zinc finger protein 143"/>
    <property type="match status" value="1"/>
</dbReference>
<dbReference type="EMBL" id="JARK01001340">
    <property type="protein sequence ID" value="EYC31607.1"/>
    <property type="molecule type" value="Genomic_DNA"/>
</dbReference>
<protein>
    <recommendedName>
        <fullName evidence="6">C2H2-type domain-containing protein</fullName>
    </recommendedName>
</protein>
<dbReference type="OrthoDB" id="5862433at2759"/>
<organism evidence="7 8">
    <name type="scientific">Ancylostoma ceylanicum</name>
    <dbReference type="NCBI Taxonomy" id="53326"/>
    <lineage>
        <taxon>Eukaryota</taxon>
        <taxon>Metazoa</taxon>
        <taxon>Ecdysozoa</taxon>
        <taxon>Nematoda</taxon>
        <taxon>Chromadorea</taxon>
        <taxon>Rhabditida</taxon>
        <taxon>Rhabditina</taxon>
        <taxon>Rhabditomorpha</taxon>
        <taxon>Strongyloidea</taxon>
        <taxon>Ancylostomatidae</taxon>
        <taxon>Ancylostomatinae</taxon>
        <taxon>Ancylostoma</taxon>
    </lineage>
</organism>
<evidence type="ECO:0000259" key="6">
    <source>
        <dbReference type="PROSITE" id="PS50157"/>
    </source>
</evidence>
<evidence type="ECO:0000256" key="4">
    <source>
        <dbReference type="ARBA" id="ARBA00022833"/>
    </source>
</evidence>
<evidence type="ECO:0000256" key="1">
    <source>
        <dbReference type="ARBA" id="ARBA00022723"/>
    </source>
</evidence>
<dbReference type="Proteomes" id="UP000024635">
    <property type="component" value="Unassembled WGS sequence"/>
</dbReference>
<evidence type="ECO:0000256" key="3">
    <source>
        <dbReference type="ARBA" id="ARBA00022771"/>
    </source>
</evidence>
<evidence type="ECO:0000313" key="7">
    <source>
        <dbReference type="EMBL" id="EYC31607.1"/>
    </source>
</evidence>
<dbReference type="PROSITE" id="PS00028">
    <property type="entry name" value="ZINC_FINGER_C2H2_1"/>
    <property type="match status" value="1"/>
</dbReference>
<evidence type="ECO:0000256" key="5">
    <source>
        <dbReference type="PROSITE-ProRule" id="PRU00042"/>
    </source>
</evidence>